<proteinExistence type="predicted"/>
<sequence>MRQPDWLVVGTDHRRNIRTASAQLDEPELNQPAHSHLTNMTVLSWIGSPRAGRAVDGSRMMPDHSNSCPPCICICICIQHPLSGLGSSNCPPLRTRVPTMNGITSYAKADFGLGRYTGPVYVYSRRKVFHLLVFWEFPHLEPLDISQGILYFW</sequence>
<dbReference type="Proteomes" id="UP000272025">
    <property type="component" value="Unassembled WGS sequence"/>
</dbReference>
<protein>
    <submittedName>
        <fullName evidence="1">Uncharacterized protein</fullName>
    </submittedName>
</protein>
<evidence type="ECO:0000313" key="1">
    <source>
        <dbReference type="EMBL" id="ROT37371.1"/>
    </source>
</evidence>
<dbReference type="EMBL" id="ML119057">
    <property type="protein sequence ID" value="ROT37371.1"/>
    <property type="molecule type" value="Genomic_DNA"/>
</dbReference>
<reference evidence="1 2" key="1">
    <citation type="journal article" date="2018" name="Mol. Ecol.">
        <title>The obligate alkalophilic soda-lake fungus Sodiomyces alkalinus has shifted to a protein diet.</title>
        <authorList>
            <person name="Grum-Grzhimaylo A.A."/>
            <person name="Falkoski D.L."/>
            <person name="van den Heuvel J."/>
            <person name="Valero-Jimenez C.A."/>
            <person name="Min B."/>
            <person name="Choi I.G."/>
            <person name="Lipzen A."/>
            <person name="Daum C.G."/>
            <person name="Aanen D.K."/>
            <person name="Tsang A."/>
            <person name="Henrissat B."/>
            <person name="Bilanenko E.N."/>
            <person name="de Vries R.P."/>
            <person name="van Kan J.A.L."/>
            <person name="Grigoriev I.V."/>
            <person name="Debets A.J.M."/>
        </authorList>
    </citation>
    <scope>NUCLEOTIDE SEQUENCE [LARGE SCALE GENOMIC DNA]</scope>
    <source>
        <strain evidence="1 2">F11</strain>
    </source>
</reference>
<name>A0A3N2PS77_SODAK</name>
<keyword evidence="2" id="KW-1185">Reference proteome</keyword>
<dbReference type="AlphaFoldDB" id="A0A3N2PS77"/>
<gene>
    <name evidence="1" type="ORF">SODALDRAFT_361077</name>
</gene>
<dbReference type="RefSeq" id="XP_028465177.1">
    <property type="nucleotide sequence ID" value="XM_028614334.1"/>
</dbReference>
<accession>A0A3N2PS77</accession>
<organism evidence="1 2">
    <name type="scientific">Sodiomyces alkalinus (strain CBS 110278 / VKM F-3762 / F11)</name>
    <name type="common">Alkaliphilic filamentous fungus</name>
    <dbReference type="NCBI Taxonomy" id="1314773"/>
    <lineage>
        <taxon>Eukaryota</taxon>
        <taxon>Fungi</taxon>
        <taxon>Dikarya</taxon>
        <taxon>Ascomycota</taxon>
        <taxon>Pezizomycotina</taxon>
        <taxon>Sordariomycetes</taxon>
        <taxon>Hypocreomycetidae</taxon>
        <taxon>Glomerellales</taxon>
        <taxon>Plectosphaerellaceae</taxon>
        <taxon>Sodiomyces</taxon>
    </lineage>
</organism>
<dbReference type="GeneID" id="39582812"/>
<evidence type="ECO:0000313" key="2">
    <source>
        <dbReference type="Proteomes" id="UP000272025"/>
    </source>
</evidence>